<dbReference type="Proteomes" id="UP000218327">
    <property type="component" value="Unassembled WGS sequence"/>
</dbReference>
<comment type="caution">
    <text evidence="7">The sequence shown here is derived from an EMBL/GenBank/DDBJ whole genome shotgun (WGS) entry which is preliminary data.</text>
</comment>
<keyword evidence="5" id="KW-0560">Oxidoreductase</keyword>
<keyword evidence="3" id="KW-0285">Flavoprotein</keyword>
<keyword evidence="4" id="KW-0274">FAD</keyword>
<comment type="similarity">
    <text evidence="2">Belongs to the oxygen-dependent FAD-linked oxidoreductase family.</text>
</comment>
<dbReference type="SUPFAM" id="SSF56176">
    <property type="entry name" value="FAD-binding/transporter-associated domain-like"/>
    <property type="match status" value="1"/>
</dbReference>
<dbReference type="Gene3D" id="3.30.465.10">
    <property type="match status" value="1"/>
</dbReference>
<dbReference type="InterPro" id="IPR036318">
    <property type="entry name" value="FAD-bd_PCMH-like_sf"/>
</dbReference>
<dbReference type="InterPro" id="IPR016169">
    <property type="entry name" value="FAD-bd_PCMH_sub2"/>
</dbReference>
<dbReference type="InterPro" id="IPR016166">
    <property type="entry name" value="FAD-bd_PCMH"/>
</dbReference>
<evidence type="ECO:0000256" key="5">
    <source>
        <dbReference type="ARBA" id="ARBA00023002"/>
    </source>
</evidence>
<proteinExistence type="inferred from homology"/>
<reference evidence="8" key="1">
    <citation type="submission" date="2017-08" db="EMBL/GenBank/DDBJ databases">
        <title>A dynamic microbial community with high functional redundancy inhabits the cold, oxic subseafloor aquifer.</title>
        <authorList>
            <person name="Tully B.J."/>
            <person name="Wheat C.G."/>
            <person name="Glazer B.T."/>
            <person name="Huber J.A."/>
        </authorList>
    </citation>
    <scope>NUCLEOTIDE SEQUENCE [LARGE SCALE GENOMIC DNA]</scope>
</reference>
<name>A0A2A5AWL6_9GAMM</name>
<comment type="cofactor">
    <cofactor evidence="1">
        <name>FAD</name>
        <dbReference type="ChEBI" id="CHEBI:57692"/>
    </cofactor>
</comment>
<dbReference type="EMBL" id="NVVJ01000036">
    <property type="protein sequence ID" value="PCJ23649.1"/>
    <property type="molecule type" value="Genomic_DNA"/>
</dbReference>
<protein>
    <recommendedName>
        <fullName evidence="6">FAD-binding PCMH-type domain-containing protein</fullName>
    </recommendedName>
</protein>
<evidence type="ECO:0000256" key="1">
    <source>
        <dbReference type="ARBA" id="ARBA00001974"/>
    </source>
</evidence>
<evidence type="ECO:0000256" key="3">
    <source>
        <dbReference type="ARBA" id="ARBA00022630"/>
    </source>
</evidence>
<dbReference type="InterPro" id="IPR050416">
    <property type="entry name" value="FAD-linked_Oxidoreductase"/>
</dbReference>
<dbReference type="InterPro" id="IPR006094">
    <property type="entry name" value="Oxid_FAD_bind_N"/>
</dbReference>
<organism evidence="7 8">
    <name type="scientific">SAR86 cluster bacterium</name>
    <dbReference type="NCBI Taxonomy" id="2030880"/>
    <lineage>
        <taxon>Bacteria</taxon>
        <taxon>Pseudomonadati</taxon>
        <taxon>Pseudomonadota</taxon>
        <taxon>Gammaproteobacteria</taxon>
        <taxon>SAR86 cluster</taxon>
    </lineage>
</organism>
<sequence>MDTKKPAASEENSTFVTNYVRDHRQELEELRTKATLLDFNGQWFIIGDDQYMQKRLQYATTSFPESEVSPRIILYPAGEQDLQKAMGLCRELSMAIAVRTGGHQYCGYSSTAPRNMQIDLSETFPSYEYDAQRNVLRCGVSNALGEWADKNMENGIYLPMGVCAHVHLGGHVHTGGWGMVARSHGILADHVLSFDIILASGEKQTIIRPEAGTTTASNDDTYFAVLGGGKGGDFGIVTHWEFSPLRDENYPNSACYKLMWLWTEDKMEGAVKKMQQLSKLCASGDIPSDYEFMLSITGAGFMNVLSEDIKHELKDLGHLLDDVPVPAMIQMWMCFTNKGGAEENFNDFWFESFTEEDTCGDPIIAHRHKNSPVSKGLAKEFIMLQDREMEYPFVKRSRVTMALPDEYPAVYKERMSHIMGTFGTENHQHLVSQMQIYAGGAVEENGKSGITSYSWRQQAFAASHDSFYAEGWISGNYKQCAVDWQNTNDDVFITQKNFSDTDMRMFAYTFGSDVLEDVWQFFYDSQEKYDRLRRIKHELDPHKLFSPDQFSIKPPKIDQKVKEVK</sequence>
<dbReference type="GO" id="GO:0016491">
    <property type="term" value="F:oxidoreductase activity"/>
    <property type="evidence" value="ECO:0007669"/>
    <property type="project" value="UniProtKB-KW"/>
</dbReference>
<evidence type="ECO:0000313" key="7">
    <source>
        <dbReference type="EMBL" id="PCJ23649.1"/>
    </source>
</evidence>
<dbReference type="Gene3D" id="3.40.462.20">
    <property type="match status" value="1"/>
</dbReference>
<feature type="domain" description="FAD-binding PCMH-type" evidence="6">
    <location>
        <begin position="66"/>
        <end position="247"/>
    </location>
</feature>
<dbReference type="Pfam" id="PF01565">
    <property type="entry name" value="FAD_binding_4"/>
    <property type="match status" value="1"/>
</dbReference>
<accession>A0A2A5AWL6</accession>
<dbReference type="PANTHER" id="PTHR42973">
    <property type="entry name" value="BINDING OXIDOREDUCTASE, PUTATIVE (AFU_ORTHOLOGUE AFUA_1G17690)-RELATED"/>
    <property type="match status" value="1"/>
</dbReference>
<evidence type="ECO:0000313" key="8">
    <source>
        <dbReference type="Proteomes" id="UP000218327"/>
    </source>
</evidence>
<dbReference type="PROSITE" id="PS51387">
    <property type="entry name" value="FAD_PCMH"/>
    <property type="match status" value="1"/>
</dbReference>
<gene>
    <name evidence="7" type="ORF">COA96_11415</name>
</gene>
<dbReference type="GO" id="GO:0071949">
    <property type="term" value="F:FAD binding"/>
    <property type="evidence" value="ECO:0007669"/>
    <property type="project" value="InterPro"/>
</dbReference>
<evidence type="ECO:0000259" key="6">
    <source>
        <dbReference type="PROSITE" id="PS51387"/>
    </source>
</evidence>
<evidence type="ECO:0000256" key="4">
    <source>
        <dbReference type="ARBA" id="ARBA00022827"/>
    </source>
</evidence>
<evidence type="ECO:0000256" key="2">
    <source>
        <dbReference type="ARBA" id="ARBA00005466"/>
    </source>
</evidence>
<dbReference type="PANTHER" id="PTHR42973:SF39">
    <property type="entry name" value="FAD-BINDING PCMH-TYPE DOMAIN-CONTAINING PROTEIN"/>
    <property type="match status" value="1"/>
</dbReference>
<dbReference type="AlphaFoldDB" id="A0A2A5AWL6"/>